<dbReference type="EMBL" id="QFPN01000003">
    <property type="protein sequence ID" value="PZQ17069.1"/>
    <property type="molecule type" value="Genomic_DNA"/>
</dbReference>
<protein>
    <submittedName>
        <fullName evidence="1">DUF465 domain-containing protein</fullName>
    </submittedName>
</protein>
<evidence type="ECO:0000313" key="2">
    <source>
        <dbReference type="Proteomes" id="UP000249577"/>
    </source>
</evidence>
<dbReference type="Pfam" id="PF04325">
    <property type="entry name" value="DUF465"/>
    <property type="match status" value="1"/>
</dbReference>
<sequence length="60" mass="7182">MSIESHIAELEKKHRAIEKEIEMELTHPNSDEVKVSSLKRKKLRIKDEMMRLKYPEPTLH</sequence>
<dbReference type="InterPro" id="IPR038444">
    <property type="entry name" value="DUF465_sf"/>
</dbReference>
<dbReference type="Gene3D" id="6.10.280.50">
    <property type="match status" value="1"/>
</dbReference>
<proteinExistence type="predicted"/>
<name>A0A2W5KLY7_ANCNO</name>
<accession>A0A2W5KLY7</accession>
<reference evidence="1 2" key="1">
    <citation type="submission" date="2017-08" db="EMBL/GenBank/DDBJ databases">
        <title>Infants hospitalized years apart are colonized by the same room-sourced microbial strains.</title>
        <authorList>
            <person name="Brooks B."/>
            <person name="Olm M.R."/>
            <person name="Firek B.A."/>
            <person name="Baker R."/>
            <person name="Thomas B.C."/>
            <person name="Morowitz M.J."/>
            <person name="Banfield J.F."/>
        </authorList>
    </citation>
    <scope>NUCLEOTIDE SEQUENCE [LARGE SCALE GENOMIC DNA]</scope>
    <source>
        <strain evidence="1">S2_005_003_R2_43</strain>
    </source>
</reference>
<dbReference type="AlphaFoldDB" id="A0A2W5KLY7"/>
<gene>
    <name evidence="1" type="ORF">DI565_06710</name>
</gene>
<dbReference type="Proteomes" id="UP000249577">
    <property type="component" value="Unassembled WGS sequence"/>
</dbReference>
<dbReference type="InterPro" id="IPR007420">
    <property type="entry name" value="DUF465"/>
</dbReference>
<comment type="caution">
    <text evidence="1">The sequence shown here is derived from an EMBL/GenBank/DDBJ whole genome shotgun (WGS) entry which is preliminary data.</text>
</comment>
<evidence type="ECO:0000313" key="1">
    <source>
        <dbReference type="EMBL" id="PZQ17069.1"/>
    </source>
</evidence>
<organism evidence="1 2">
    <name type="scientific">Ancylobacter novellus</name>
    <name type="common">Thiobacillus novellus</name>
    <dbReference type="NCBI Taxonomy" id="921"/>
    <lineage>
        <taxon>Bacteria</taxon>
        <taxon>Pseudomonadati</taxon>
        <taxon>Pseudomonadota</taxon>
        <taxon>Alphaproteobacteria</taxon>
        <taxon>Hyphomicrobiales</taxon>
        <taxon>Xanthobacteraceae</taxon>
        <taxon>Ancylobacter</taxon>
    </lineage>
</organism>